<keyword evidence="2" id="KW-1003">Cell membrane</keyword>
<evidence type="ECO:0000256" key="4">
    <source>
        <dbReference type="ARBA" id="ARBA00022989"/>
    </source>
</evidence>
<keyword evidence="4 8" id="KW-1133">Transmembrane helix</keyword>
<keyword evidence="9" id="KW-0732">Signal</keyword>
<evidence type="ECO:0000256" key="9">
    <source>
        <dbReference type="SAM" id="SignalP"/>
    </source>
</evidence>
<feature type="transmembrane region" description="Helical" evidence="8">
    <location>
        <begin position="579"/>
        <end position="600"/>
    </location>
</feature>
<evidence type="ECO:0000256" key="1">
    <source>
        <dbReference type="ARBA" id="ARBA00004651"/>
    </source>
</evidence>
<dbReference type="RefSeq" id="XP_017874047.1">
    <property type="nucleotide sequence ID" value="XM_018018558.1"/>
</dbReference>
<reference evidence="11" key="3">
    <citation type="submission" date="2025-08" db="UniProtKB">
        <authorList>
            <consortium name="RefSeq"/>
        </authorList>
    </citation>
    <scope>IDENTIFICATION</scope>
    <source>
        <tissue evidence="11">Whole organism</tissue>
    </source>
</reference>
<dbReference type="PANTHER" id="PTHR42643">
    <property type="entry name" value="IONOTROPIC RECEPTOR 20A-RELATED"/>
    <property type="match status" value="1"/>
</dbReference>
<feature type="transmembrane region" description="Helical" evidence="8">
    <location>
        <begin position="385"/>
        <end position="408"/>
    </location>
</feature>
<comment type="subcellular location">
    <subcellularLocation>
        <location evidence="1">Cell membrane</location>
        <topology evidence="1">Multi-pass membrane protein</topology>
    </subcellularLocation>
</comment>
<dbReference type="InterPro" id="IPR052192">
    <property type="entry name" value="Insect_Ionotropic_Sensory_Rcpt"/>
</dbReference>
<evidence type="ECO:0000313" key="11">
    <source>
        <dbReference type="RefSeq" id="XP_017874047.1"/>
    </source>
</evidence>
<evidence type="ECO:0000256" key="2">
    <source>
        <dbReference type="ARBA" id="ARBA00022475"/>
    </source>
</evidence>
<evidence type="ECO:0000313" key="10">
    <source>
        <dbReference type="Proteomes" id="UP000694904"/>
    </source>
</evidence>
<protein>
    <submittedName>
        <fullName evidence="11">Uncharacterized protein LOC108621317</fullName>
    </submittedName>
</protein>
<feature type="transmembrane region" description="Helical" evidence="8">
    <location>
        <begin position="352"/>
        <end position="373"/>
    </location>
</feature>
<sequence length="616" mass="71433">MLLALSALMFGLWLLPGQSITYRLSASAETSDVEYILELIEKIQSQRPIETLLFMQREKDFNSCLNELNPIGIPVLRLDESNGIKLGEHFNSEALALLCIQQREDVVLLQCLAEILDRIRETRTLIWLNVAEADPEEYLSLIAVQADQYNLLNMLLLHSMPMELSINAYRLQPFPEATFAPLNDSDGSKIFNRIWGDFQQRTAIAHPSLHIPGSFLAKHRVGGRKYLGGYMDRLIRHFARIYNIRLRLRNPVNESTWLSDVEIRGLVSRKEVDLPMYGRIFSFDTEYTTYLDISQVFIVVPCGKEMRLDDIYRSLRPYFLIILGVYLIFALLEKLLELANQRITRREGVNWNWFALFVNLRVFAGALGLPIGIIRRYRSLTMRQFLMIMYVFSLVFSCFFSASLSALLTKLPCYQHIQNFEELQQSGLPVMFDEYAASMSELQVNRQQIGQLTNKILAPNIKRNALMFALDTHHAYQTSSRLWQIVNNYQSRYRRNVLCESPGLILFYDYPIVGLVQNNSVFKAALNEFIYRAHDVGLVRHWISEAMRSLTATQIEPHNQTHSYVEFTHAPLTNRDLLWVWKLLATFDAAAALVFVLELAKKYWPGWRNQMELILF</sequence>
<evidence type="ECO:0000256" key="6">
    <source>
        <dbReference type="ARBA" id="ARBA00023170"/>
    </source>
</evidence>
<feature type="signal peptide" evidence="9">
    <location>
        <begin position="1"/>
        <end position="19"/>
    </location>
</feature>
<evidence type="ECO:0000256" key="3">
    <source>
        <dbReference type="ARBA" id="ARBA00022692"/>
    </source>
</evidence>
<reference evidence="10" key="2">
    <citation type="journal article" date="2016" name="G3 (Bethesda)">
        <title>Genome Evolution in Three Species of Cactophilic Drosophila.</title>
        <authorList>
            <person name="Sanchez-Flores A."/>
            <person name="Penazola F."/>
            <person name="Carpinteyro-Ponce J."/>
            <person name="Nazario-Yepiz N."/>
            <person name="Abreu-Goodger C."/>
            <person name="Machado C.A."/>
            <person name="Markow T.A."/>
        </authorList>
    </citation>
    <scope>NUCLEOTIDE SEQUENCE [LARGE SCALE GENOMIC DNA]</scope>
</reference>
<keyword evidence="5 8" id="KW-0472">Membrane</keyword>
<reference evidence="10" key="1">
    <citation type="journal article" date="1997" name="Nucleic Acids Res.">
        <title>tRNAscan-SE: a program for improved detection of transfer RNA genes in genomic sequence.</title>
        <authorList>
            <person name="Lowe T.M."/>
            <person name="Eddy S.R."/>
        </authorList>
    </citation>
    <scope>NUCLEOTIDE SEQUENCE [LARGE SCALE GENOMIC DNA]</scope>
</reference>
<proteinExistence type="predicted"/>
<keyword evidence="6" id="KW-0675">Receptor</keyword>
<evidence type="ECO:0000256" key="5">
    <source>
        <dbReference type="ARBA" id="ARBA00023136"/>
    </source>
</evidence>
<keyword evidence="3 8" id="KW-0812">Transmembrane</keyword>
<organism evidence="10 11">
    <name type="scientific">Drosophila arizonae</name>
    <name type="common">Fruit fly</name>
    <dbReference type="NCBI Taxonomy" id="7263"/>
    <lineage>
        <taxon>Eukaryota</taxon>
        <taxon>Metazoa</taxon>
        <taxon>Ecdysozoa</taxon>
        <taxon>Arthropoda</taxon>
        <taxon>Hexapoda</taxon>
        <taxon>Insecta</taxon>
        <taxon>Pterygota</taxon>
        <taxon>Neoptera</taxon>
        <taxon>Endopterygota</taxon>
        <taxon>Diptera</taxon>
        <taxon>Brachycera</taxon>
        <taxon>Muscomorpha</taxon>
        <taxon>Ephydroidea</taxon>
        <taxon>Drosophilidae</taxon>
        <taxon>Drosophila</taxon>
    </lineage>
</organism>
<feature type="chain" id="PRO_5045239171" evidence="9">
    <location>
        <begin position="20"/>
        <end position="616"/>
    </location>
</feature>
<evidence type="ECO:0000256" key="7">
    <source>
        <dbReference type="ARBA" id="ARBA00023180"/>
    </source>
</evidence>
<keyword evidence="7" id="KW-0325">Glycoprotein</keyword>
<feature type="transmembrane region" description="Helical" evidence="8">
    <location>
        <begin position="315"/>
        <end position="332"/>
    </location>
</feature>
<dbReference type="GeneID" id="108621317"/>
<dbReference type="Proteomes" id="UP000694904">
    <property type="component" value="Chromosome 2"/>
</dbReference>
<keyword evidence="10" id="KW-1185">Reference proteome</keyword>
<name>A0ABM1Q3L1_DROAR</name>
<dbReference type="PANTHER" id="PTHR42643:SF41">
    <property type="entry name" value="IONOTROPIC RECEPTOR 20A-RELATED"/>
    <property type="match status" value="1"/>
</dbReference>
<gene>
    <name evidence="11" type="primary">LOC108621317</name>
</gene>
<accession>A0ABM1Q3L1</accession>
<evidence type="ECO:0000256" key="8">
    <source>
        <dbReference type="SAM" id="Phobius"/>
    </source>
</evidence>